<keyword evidence="1" id="KW-0328">Glycosyltransferase</keyword>
<protein>
    <submittedName>
        <fullName evidence="5">Glycosyltransferase involved in cell wall bisynthesis</fullName>
    </submittedName>
</protein>
<dbReference type="RefSeq" id="WP_093603554.1">
    <property type="nucleotide sequence ID" value="NZ_FOYL01000012.1"/>
</dbReference>
<evidence type="ECO:0000256" key="2">
    <source>
        <dbReference type="ARBA" id="ARBA00022679"/>
    </source>
</evidence>
<sequence length="395" mass="42409">MGRIALVSEHASPLTAPGQLGAGSQNAYVAALSAALCGLGHEVVVYTRRTAPRAPNRVRTQAGYEVVNVHSGPSRKLAEDESTARVTDFARFLSADWTTKRPDVVHAQGWLSGITAVLGARNRQVPVVQTFHTLGAAHRGLAVERLLGQEVARVVATHSDEADDVLRMGICGSKVSVIPHGVDLKLFTPHGAIAPRERTRRIVTVGQLVPHQGFDDLIRSLSTVEDTELVIAGGSVNGRLRGDPEARRLRTLARARGVADRVTFTGPLRQSELPALLRSADVVACTPRYESLGVNAIEAMACGVPVVVTAVGGLVDAVVDEQTGVRVPPQDPRAIAEALRALLRNTTRRKSLGAAGQERIRARYSWDRVAAELVRVYADVIRPSPDANRAREPWA</sequence>
<dbReference type="Pfam" id="PF13439">
    <property type="entry name" value="Glyco_transf_4"/>
    <property type="match status" value="1"/>
</dbReference>
<proteinExistence type="predicted"/>
<dbReference type="Pfam" id="PF00534">
    <property type="entry name" value="Glycos_transf_1"/>
    <property type="match status" value="1"/>
</dbReference>
<dbReference type="EMBL" id="FOYL01000012">
    <property type="protein sequence ID" value="SFR27962.1"/>
    <property type="molecule type" value="Genomic_DNA"/>
</dbReference>
<accession>A0A1I6FDK6</accession>
<evidence type="ECO:0000259" key="3">
    <source>
        <dbReference type="Pfam" id="PF00534"/>
    </source>
</evidence>
<dbReference type="PANTHER" id="PTHR12526:SF635">
    <property type="entry name" value="GLYCOSYL TRANSFERASE GROUP 1"/>
    <property type="match status" value="1"/>
</dbReference>
<dbReference type="SUPFAM" id="SSF53756">
    <property type="entry name" value="UDP-Glycosyltransferase/glycogen phosphorylase"/>
    <property type="match status" value="1"/>
</dbReference>
<dbReference type="PANTHER" id="PTHR12526">
    <property type="entry name" value="GLYCOSYLTRANSFERASE"/>
    <property type="match status" value="1"/>
</dbReference>
<dbReference type="OrthoDB" id="9810929at2"/>
<dbReference type="Proteomes" id="UP000198583">
    <property type="component" value="Unassembled WGS sequence"/>
</dbReference>
<dbReference type="Gene3D" id="3.40.50.2000">
    <property type="entry name" value="Glycogen Phosphorylase B"/>
    <property type="match status" value="2"/>
</dbReference>
<evidence type="ECO:0000256" key="1">
    <source>
        <dbReference type="ARBA" id="ARBA00022676"/>
    </source>
</evidence>
<feature type="domain" description="Glycosyltransferase subfamily 4-like N-terminal" evidence="4">
    <location>
        <begin position="26"/>
        <end position="185"/>
    </location>
</feature>
<reference evidence="6" key="1">
    <citation type="submission" date="2016-10" db="EMBL/GenBank/DDBJ databases">
        <authorList>
            <person name="Varghese N."/>
            <person name="Submissions S."/>
        </authorList>
    </citation>
    <scope>NUCLEOTIDE SEQUENCE [LARGE SCALE GENOMIC DNA]</scope>
    <source>
        <strain evidence="6">DSM 44232</strain>
    </source>
</reference>
<feature type="domain" description="Glycosyl transferase family 1" evidence="3">
    <location>
        <begin position="196"/>
        <end position="358"/>
    </location>
</feature>
<gene>
    <name evidence="5" type="ORF">SAMN04488564_11273</name>
</gene>
<dbReference type="AlphaFoldDB" id="A0A1I6FDK6"/>
<evidence type="ECO:0000259" key="4">
    <source>
        <dbReference type="Pfam" id="PF13439"/>
    </source>
</evidence>
<organism evidence="5 6">
    <name type="scientific">Lentzea waywayandensis</name>
    <dbReference type="NCBI Taxonomy" id="84724"/>
    <lineage>
        <taxon>Bacteria</taxon>
        <taxon>Bacillati</taxon>
        <taxon>Actinomycetota</taxon>
        <taxon>Actinomycetes</taxon>
        <taxon>Pseudonocardiales</taxon>
        <taxon>Pseudonocardiaceae</taxon>
        <taxon>Lentzea</taxon>
    </lineage>
</organism>
<keyword evidence="2 5" id="KW-0808">Transferase</keyword>
<keyword evidence="6" id="KW-1185">Reference proteome</keyword>
<dbReference type="STRING" id="84724.SAMN04488564_11273"/>
<name>A0A1I6FDK6_9PSEU</name>
<dbReference type="InterPro" id="IPR028098">
    <property type="entry name" value="Glyco_trans_4-like_N"/>
</dbReference>
<evidence type="ECO:0000313" key="5">
    <source>
        <dbReference type="EMBL" id="SFR27962.1"/>
    </source>
</evidence>
<dbReference type="InterPro" id="IPR001296">
    <property type="entry name" value="Glyco_trans_1"/>
</dbReference>
<evidence type="ECO:0000313" key="6">
    <source>
        <dbReference type="Proteomes" id="UP000198583"/>
    </source>
</evidence>
<dbReference type="GO" id="GO:0016757">
    <property type="term" value="F:glycosyltransferase activity"/>
    <property type="evidence" value="ECO:0007669"/>
    <property type="project" value="UniProtKB-KW"/>
</dbReference>